<dbReference type="EMBL" id="BLXT01004363">
    <property type="protein sequence ID" value="GFO11851.1"/>
    <property type="molecule type" value="Genomic_DNA"/>
</dbReference>
<dbReference type="AlphaFoldDB" id="A0AAV4AZ87"/>
<feature type="region of interest" description="Disordered" evidence="1">
    <location>
        <begin position="61"/>
        <end position="100"/>
    </location>
</feature>
<gene>
    <name evidence="2" type="ORF">PoB_003835600</name>
</gene>
<keyword evidence="3" id="KW-1185">Reference proteome</keyword>
<protein>
    <submittedName>
        <fullName evidence="2">Uncharacterized protein</fullName>
    </submittedName>
</protein>
<evidence type="ECO:0000256" key="1">
    <source>
        <dbReference type="SAM" id="MobiDB-lite"/>
    </source>
</evidence>
<organism evidence="2 3">
    <name type="scientific">Plakobranchus ocellatus</name>
    <dbReference type="NCBI Taxonomy" id="259542"/>
    <lineage>
        <taxon>Eukaryota</taxon>
        <taxon>Metazoa</taxon>
        <taxon>Spiralia</taxon>
        <taxon>Lophotrochozoa</taxon>
        <taxon>Mollusca</taxon>
        <taxon>Gastropoda</taxon>
        <taxon>Heterobranchia</taxon>
        <taxon>Euthyneura</taxon>
        <taxon>Panpulmonata</taxon>
        <taxon>Sacoglossa</taxon>
        <taxon>Placobranchoidea</taxon>
        <taxon>Plakobranchidae</taxon>
        <taxon>Plakobranchus</taxon>
    </lineage>
</organism>
<comment type="caution">
    <text evidence="2">The sequence shown here is derived from an EMBL/GenBank/DDBJ whole genome shotgun (WGS) entry which is preliminary data.</text>
</comment>
<proteinExistence type="predicted"/>
<sequence length="100" mass="11326">MRGSNSRSSEEHALSGDVTYAVSIMIYIYIEALTLCSPNAKLAIPGLYMSGCVSRLGKDEWERRGGRGAEEEEEGGFRKKMEAGIEKEKKKELRKRRRKN</sequence>
<evidence type="ECO:0000313" key="2">
    <source>
        <dbReference type="EMBL" id="GFO11851.1"/>
    </source>
</evidence>
<reference evidence="2 3" key="1">
    <citation type="journal article" date="2021" name="Elife">
        <title>Chloroplast acquisition without the gene transfer in kleptoplastic sea slugs, Plakobranchus ocellatus.</title>
        <authorList>
            <person name="Maeda T."/>
            <person name="Takahashi S."/>
            <person name="Yoshida T."/>
            <person name="Shimamura S."/>
            <person name="Takaki Y."/>
            <person name="Nagai Y."/>
            <person name="Toyoda A."/>
            <person name="Suzuki Y."/>
            <person name="Arimoto A."/>
            <person name="Ishii H."/>
            <person name="Satoh N."/>
            <person name="Nishiyama T."/>
            <person name="Hasebe M."/>
            <person name="Maruyama T."/>
            <person name="Minagawa J."/>
            <person name="Obokata J."/>
            <person name="Shigenobu S."/>
        </authorList>
    </citation>
    <scope>NUCLEOTIDE SEQUENCE [LARGE SCALE GENOMIC DNA]</scope>
</reference>
<evidence type="ECO:0000313" key="3">
    <source>
        <dbReference type="Proteomes" id="UP000735302"/>
    </source>
</evidence>
<name>A0AAV4AZ87_9GAST</name>
<dbReference type="Proteomes" id="UP000735302">
    <property type="component" value="Unassembled WGS sequence"/>
</dbReference>
<accession>A0AAV4AZ87</accession>
<feature type="compositionally biased region" description="Basic and acidic residues" evidence="1">
    <location>
        <begin position="61"/>
        <end position="91"/>
    </location>
</feature>